<comment type="caution">
    <text evidence="2">The sequence shown here is derived from an EMBL/GenBank/DDBJ whole genome shotgun (WGS) entry which is preliminary data.</text>
</comment>
<accession>A0ABT9JWC7</accession>
<name>A0ABT9JWC7_9PROT</name>
<feature type="transmembrane region" description="Helical" evidence="1">
    <location>
        <begin position="6"/>
        <end position="30"/>
    </location>
</feature>
<reference evidence="3" key="1">
    <citation type="journal article" date="2019" name="Int. J. Syst. Evol. Microbiol.">
        <title>The Global Catalogue of Microorganisms (GCM) 10K type strain sequencing project: providing services to taxonomists for standard genome sequencing and annotation.</title>
        <authorList>
            <consortium name="The Broad Institute Genomics Platform"/>
            <consortium name="The Broad Institute Genome Sequencing Center for Infectious Disease"/>
            <person name="Wu L."/>
            <person name="Ma J."/>
        </authorList>
    </citation>
    <scope>NUCLEOTIDE SEQUENCE [LARGE SCALE GENOMIC DNA]</scope>
    <source>
        <strain evidence="3">VKM B-3159</strain>
    </source>
</reference>
<proteinExistence type="predicted"/>
<evidence type="ECO:0000256" key="1">
    <source>
        <dbReference type="SAM" id="Phobius"/>
    </source>
</evidence>
<evidence type="ECO:0000313" key="2">
    <source>
        <dbReference type="EMBL" id="MDP8568360.1"/>
    </source>
</evidence>
<gene>
    <name evidence="2" type="ORF">Q9291_10910</name>
</gene>
<dbReference type="EMBL" id="JAVCAP010000021">
    <property type="protein sequence ID" value="MDP8568360.1"/>
    <property type="molecule type" value="Genomic_DNA"/>
</dbReference>
<evidence type="ECO:0008006" key="4">
    <source>
        <dbReference type="Google" id="ProtNLM"/>
    </source>
</evidence>
<evidence type="ECO:0000313" key="3">
    <source>
        <dbReference type="Proteomes" id="UP001225906"/>
    </source>
</evidence>
<dbReference type="RefSeq" id="WP_306390079.1">
    <property type="nucleotide sequence ID" value="NZ_JAVCAP010000021.1"/>
</dbReference>
<organism evidence="2 3">
    <name type="scientific">Methylophilus aquaticus</name>
    <dbReference type="NCBI Taxonomy" id="1971610"/>
    <lineage>
        <taxon>Bacteria</taxon>
        <taxon>Pseudomonadati</taxon>
        <taxon>Pseudomonadota</taxon>
        <taxon>Betaproteobacteria</taxon>
        <taxon>Nitrosomonadales</taxon>
        <taxon>Methylophilaceae</taxon>
        <taxon>Methylophilus</taxon>
    </lineage>
</organism>
<protein>
    <recommendedName>
        <fullName evidence="4">LemA family protein</fullName>
    </recommendedName>
</protein>
<keyword evidence="1" id="KW-0812">Transmembrane</keyword>
<sequence length="110" mass="12386">MVNDGLSWIFQLIAAGGGGAVISFLLFQYLGKSWLDTKFAERLAALKHQHNLEVTRLRVEIDSMLNGALTMQKKEFELLPMAWGLFEKAYSQIEYVTSPFQTYADRGGPV</sequence>
<dbReference type="Proteomes" id="UP001225906">
    <property type="component" value="Unassembled WGS sequence"/>
</dbReference>
<keyword evidence="1" id="KW-0472">Membrane</keyword>
<keyword evidence="1" id="KW-1133">Transmembrane helix</keyword>
<keyword evidence="3" id="KW-1185">Reference proteome</keyword>